<keyword evidence="2" id="KW-1185">Reference proteome</keyword>
<dbReference type="InParanoid" id="A0A0P0WTJ6"/>
<dbReference type="AlphaFoldDB" id="A0A0P0WTJ6"/>
<gene>
    <name evidence="1" type="ordered locus">Os06g0178950</name>
    <name evidence="1" type="ORF">OSNPB_060178950</name>
</gene>
<dbReference type="EMBL" id="AP014962">
    <property type="protein sequence ID" value="BAS96444.1"/>
    <property type="molecule type" value="Genomic_DNA"/>
</dbReference>
<evidence type="ECO:0000313" key="1">
    <source>
        <dbReference type="EMBL" id="BAS96444.1"/>
    </source>
</evidence>
<name>A0A0P0WTJ6_ORYSJ</name>
<organism evidence="1 2">
    <name type="scientific">Oryza sativa subsp. japonica</name>
    <name type="common">Rice</name>
    <dbReference type="NCBI Taxonomy" id="39947"/>
    <lineage>
        <taxon>Eukaryota</taxon>
        <taxon>Viridiplantae</taxon>
        <taxon>Streptophyta</taxon>
        <taxon>Embryophyta</taxon>
        <taxon>Tracheophyta</taxon>
        <taxon>Spermatophyta</taxon>
        <taxon>Magnoliopsida</taxon>
        <taxon>Liliopsida</taxon>
        <taxon>Poales</taxon>
        <taxon>Poaceae</taxon>
        <taxon>BOP clade</taxon>
        <taxon>Oryzoideae</taxon>
        <taxon>Oryzeae</taxon>
        <taxon>Oryzinae</taxon>
        <taxon>Oryza</taxon>
        <taxon>Oryza sativa</taxon>
    </lineage>
</organism>
<proteinExistence type="predicted"/>
<dbReference type="Gramene" id="Os06t0178950-00">
    <property type="protein sequence ID" value="Os06t0178950-00"/>
    <property type="gene ID" value="Os06g0178950"/>
</dbReference>
<reference evidence="1 2" key="2">
    <citation type="journal article" date="2013" name="Plant Cell Physiol.">
        <title>Rice Annotation Project Database (RAP-DB): an integrative and interactive database for rice genomics.</title>
        <authorList>
            <person name="Sakai H."/>
            <person name="Lee S.S."/>
            <person name="Tanaka T."/>
            <person name="Numa H."/>
            <person name="Kim J."/>
            <person name="Kawahara Y."/>
            <person name="Wakimoto H."/>
            <person name="Yang C.C."/>
            <person name="Iwamoto M."/>
            <person name="Abe T."/>
            <person name="Yamada Y."/>
            <person name="Muto A."/>
            <person name="Inokuchi H."/>
            <person name="Ikemura T."/>
            <person name="Matsumoto T."/>
            <person name="Sasaki T."/>
            <person name="Itoh T."/>
        </authorList>
    </citation>
    <scope>NUCLEOTIDE SEQUENCE [LARGE SCALE GENOMIC DNA]</scope>
    <source>
        <strain evidence="2">cv. Nipponbare</strain>
    </source>
</reference>
<reference evidence="2" key="1">
    <citation type="journal article" date="2005" name="Nature">
        <title>The map-based sequence of the rice genome.</title>
        <authorList>
            <consortium name="International rice genome sequencing project (IRGSP)"/>
            <person name="Matsumoto T."/>
            <person name="Wu J."/>
            <person name="Kanamori H."/>
            <person name="Katayose Y."/>
            <person name="Fujisawa M."/>
            <person name="Namiki N."/>
            <person name="Mizuno H."/>
            <person name="Yamamoto K."/>
            <person name="Antonio B.A."/>
            <person name="Baba T."/>
            <person name="Sakata K."/>
            <person name="Nagamura Y."/>
            <person name="Aoki H."/>
            <person name="Arikawa K."/>
            <person name="Arita K."/>
            <person name="Bito T."/>
            <person name="Chiden Y."/>
            <person name="Fujitsuka N."/>
            <person name="Fukunaka R."/>
            <person name="Hamada M."/>
            <person name="Harada C."/>
            <person name="Hayashi A."/>
            <person name="Hijishita S."/>
            <person name="Honda M."/>
            <person name="Hosokawa S."/>
            <person name="Ichikawa Y."/>
            <person name="Idonuma A."/>
            <person name="Iijima M."/>
            <person name="Ikeda M."/>
            <person name="Ikeno M."/>
            <person name="Ito K."/>
            <person name="Ito S."/>
            <person name="Ito T."/>
            <person name="Ito Y."/>
            <person name="Ito Y."/>
            <person name="Iwabuchi A."/>
            <person name="Kamiya K."/>
            <person name="Karasawa W."/>
            <person name="Kurita K."/>
            <person name="Katagiri S."/>
            <person name="Kikuta A."/>
            <person name="Kobayashi H."/>
            <person name="Kobayashi N."/>
            <person name="Machita K."/>
            <person name="Maehara T."/>
            <person name="Masukawa M."/>
            <person name="Mizubayashi T."/>
            <person name="Mukai Y."/>
            <person name="Nagasaki H."/>
            <person name="Nagata Y."/>
            <person name="Naito S."/>
            <person name="Nakashima M."/>
            <person name="Nakama Y."/>
            <person name="Nakamichi Y."/>
            <person name="Nakamura M."/>
            <person name="Meguro A."/>
            <person name="Negishi M."/>
            <person name="Ohta I."/>
            <person name="Ohta T."/>
            <person name="Okamoto M."/>
            <person name="Ono N."/>
            <person name="Saji S."/>
            <person name="Sakaguchi M."/>
            <person name="Sakai K."/>
            <person name="Shibata M."/>
            <person name="Shimokawa T."/>
            <person name="Song J."/>
            <person name="Takazaki Y."/>
            <person name="Terasawa K."/>
            <person name="Tsugane M."/>
            <person name="Tsuji K."/>
            <person name="Ueda S."/>
            <person name="Waki K."/>
            <person name="Yamagata H."/>
            <person name="Yamamoto M."/>
            <person name="Yamamoto S."/>
            <person name="Yamane H."/>
            <person name="Yoshiki S."/>
            <person name="Yoshihara R."/>
            <person name="Yukawa K."/>
            <person name="Zhong H."/>
            <person name="Yano M."/>
            <person name="Yuan Q."/>
            <person name="Ouyang S."/>
            <person name="Liu J."/>
            <person name="Jones K.M."/>
            <person name="Gansberger K."/>
            <person name="Moffat K."/>
            <person name="Hill J."/>
            <person name="Bera J."/>
            <person name="Fadrosh D."/>
            <person name="Jin S."/>
            <person name="Johri S."/>
            <person name="Kim M."/>
            <person name="Overton L."/>
            <person name="Reardon M."/>
            <person name="Tsitrin T."/>
            <person name="Vuong H."/>
            <person name="Weaver B."/>
            <person name="Ciecko A."/>
            <person name="Tallon L."/>
            <person name="Jackson J."/>
            <person name="Pai G."/>
            <person name="Aken S.V."/>
            <person name="Utterback T."/>
            <person name="Reidmuller S."/>
            <person name="Feldblyum T."/>
            <person name="Hsiao J."/>
            <person name="Zismann V."/>
            <person name="Iobst S."/>
            <person name="de Vazeille A.R."/>
            <person name="Buell C.R."/>
            <person name="Ying K."/>
            <person name="Li Y."/>
            <person name="Lu T."/>
            <person name="Huang Y."/>
            <person name="Zhao Q."/>
            <person name="Feng Q."/>
            <person name="Zhang L."/>
            <person name="Zhu J."/>
            <person name="Weng Q."/>
            <person name="Mu J."/>
            <person name="Lu Y."/>
            <person name="Fan D."/>
            <person name="Liu Y."/>
            <person name="Guan J."/>
            <person name="Zhang Y."/>
            <person name="Yu S."/>
            <person name="Liu X."/>
            <person name="Zhang Y."/>
            <person name="Hong G."/>
            <person name="Han B."/>
            <person name="Choisne N."/>
            <person name="Demange N."/>
            <person name="Orjeda G."/>
            <person name="Samain S."/>
            <person name="Cattolico L."/>
            <person name="Pelletier E."/>
            <person name="Couloux A."/>
            <person name="Segurens B."/>
            <person name="Wincker P."/>
            <person name="D'Hont A."/>
            <person name="Scarpelli C."/>
            <person name="Weissenbach J."/>
            <person name="Salanoubat M."/>
            <person name="Quetier F."/>
            <person name="Yu Y."/>
            <person name="Kim H.R."/>
            <person name="Rambo T."/>
            <person name="Currie J."/>
            <person name="Collura K."/>
            <person name="Luo M."/>
            <person name="Yang T."/>
            <person name="Ammiraju J.S.S."/>
            <person name="Engler F."/>
            <person name="Soderlund C."/>
            <person name="Wing R.A."/>
            <person name="Palmer L.E."/>
            <person name="de la Bastide M."/>
            <person name="Spiegel L."/>
            <person name="Nascimento L."/>
            <person name="Zutavern T."/>
            <person name="O'Shaughnessy A."/>
            <person name="Dike S."/>
            <person name="Dedhia N."/>
            <person name="Preston R."/>
            <person name="Balija V."/>
            <person name="McCombie W.R."/>
            <person name="Chow T."/>
            <person name="Chen H."/>
            <person name="Chung M."/>
            <person name="Chen C."/>
            <person name="Shaw J."/>
            <person name="Wu H."/>
            <person name="Hsiao K."/>
            <person name="Chao Y."/>
            <person name="Chu M."/>
            <person name="Cheng C."/>
            <person name="Hour A."/>
            <person name="Lee P."/>
            <person name="Lin S."/>
            <person name="Lin Y."/>
            <person name="Liou J."/>
            <person name="Liu S."/>
            <person name="Hsing Y."/>
            <person name="Raghuvanshi S."/>
            <person name="Mohanty A."/>
            <person name="Bharti A.K."/>
            <person name="Gaur A."/>
            <person name="Gupta V."/>
            <person name="Kumar D."/>
            <person name="Ravi V."/>
            <person name="Vij S."/>
            <person name="Kapur A."/>
            <person name="Khurana P."/>
            <person name="Khurana P."/>
            <person name="Khurana J.P."/>
            <person name="Tyagi A.K."/>
            <person name="Gaikwad K."/>
            <person name="Singh A."/>
            <person name="Dalal V."/>
            <person name="Srivastava S."/>
            <person name="Dixit A."/>
            <person name="Pal A.K."/>
            <person name="Ghazi I.A."/>
            <person name="Yadav M."/>
            <person name="Pandit A."/>
            <person name="Bhargava A."/>
            <person name="Sureshbabu K."/>
            <person name="Batra K."/>
            <person name="Sharma T.R."/>
            <person name="Mohapatra T."/>
            <person name="Singh N.K."/>
            <person name="Messing J."/>
            <person name="Nelson A.B."/>
            <person name="Fuks G."/>
            <person name="Kavchok S."/>
            <person name="Keizer G."/>
            <person name="Linton E."/>
            <person name="Llaca V."/>
            <person name="Song R."/>
            <person name="Tanyolac B."/>
            <person name="Young S."/>
            <person name="Ho-Il K."/>
            <person name="Hahn J.H."/>
            <person name="Sangsakoo G."/>
            <person name="Vanavichit A."/>
            <person name="de Mattos Luiz.A.T."/>
            <person name="Zimmer P.D."/>
            <person name="Malone G."/>
            <person name="Dellagostin O."/>
            <person name="de Oliveira A.C."/>
            <person name="Bevan M."/>
            <person name="Bancroft I."/>
            <person name="Minx P."/>
            <person name="Cordum H."/>
            <person name="Wilson R."/>
            <person name="Cheng Z."/>
            <person name="Jin W."/>
            <person name="Jiang J."/>
            <person name="Leong S.A."/>
            <person name="Iwama H."/>
            <person name="Gojobori T."/>
            <person name="Itoh T."/>
            <person name="Niimura Y."/>
            <person name="Fujii Y."/>
            <person name="Habara T."/>
            <person name="Sakai H."/>
            <person name="Sato Y."/>
            <person name="Wilson G."/>
            <person name="Kumar K."/>
            <person name="McCouch S."/>
            <person name="Juretic N."/>
            <person name="Hoen D."/>
            <person name="Wright S."/>
            <person name="Bruskiewich R."/>
            <person name="Bureau T."/>
            <person name="Miyao A."/>
            <person name="Hirochika H."/>
            <person name="Nishikawa T."/>
            <person name="Kadowaki K."/>
            <person name="Sugiura M."/>
            <person name="Burr B."/>
            <person name="Sasaki T."/>
        </authorList>
    </citation>
    <scope>NUCLEOTIDE SEQUENCE [LARGE SCALE GENOMIC DNA]</scope>
    <source>
        <strain evidence="2">cv. Nipponbare</strain>
    </source>
</reference>
<reference evidence="1 2" key="3">
    <citation type="journal article" date="2013" name="Rice">
        <title>Improvement of the Oryza sativa Nipponbare reference genome using next generation sequence and optical map data.</title>
        <authorList>
            <person name="Kawahara Y."/>
            <person name="de la Bastide M."/>
            <person name="Hamilton J.P."/>
            <person name="Kanamori H."/>
            <person name="McCombie W.R."/>
            <person name="Ouyang S."/>
            <person name="Schwartz D.C."/>
            <person name="Tanaka T."/>
            <person name="Wu J."/>
            <person name="Zhou S."/>
            <person name="Childs K.L."/>
            <person name="Davidson R.M."/>
            <person name="Lin H."/>
            <person name="Quesada-Ocampo L."/>
            <person name="Vaillancourt B."/>
            <person name="Sakai H."/>
            <person name="Lee S.S."/>
            <person name="Kim J."/>
            <person name="Numa H."/>
            <person name="Itoh T."/>
            <person name="Buell C.R."/>
            <person name="Matsumoto T."/>
        </authorList>
    </citation>
    <scope>NUCLEOTIDE SEQUENCE [LARGE SCALE GENOMIC DNA]</scope>
    <source>
        <strain evidence="2">cv. Nipponbare</strain>
    </source>
</reference>
<dbReference type="Proteomes" id="UP000059680">
    <property type="component" value="Chromosome 6"/>
</dbReference>
<accession>A0A0P0WTJ6</accession>
<sequence length="113" mass="12009">MELNCLRTSSTILRAALPTLFMVMAENQYGSMAPTIKPMKTFGDRTSTTFTPALLTKAPKSARDTRAADPMAKPFPIAAVVLPAASRASVLSRILWLIPAISAIPPALSLIGP</sequence>
<evidence type="ECO:0000313" key="2">
    <source>
        <dbReference type="Proteomes" id="UP000059680"/>
    </source>
</evidence>
<dbReference type="PaxDb" id="39947-A0A0P0WTJ6"/>
<protein>
    <submittedName>
        <fullName evidence="1">Os06g0178950 protein</fullName>
    </submittedName>
</protein>